<accession>A0AAE8BLD1</accession>
<sequence length="65" mass="7549">MLQRKSPLDVESRHYRDLPYQPNKSLLTDPTIKDHHLAEAVRSMNYSQVEKIFQQAAIIAAKEVK</sequence>
<evidence type="ECO:0000256" key="1">
    <source>
        <dbReference type="SAM" id="MobiDB-lite"/>
    </source>
</evidence>
<organism evidence="2 3">
    <name type="scientific">Stenotrophomonas phage Paxi</name>
    <dbReference type="NCBI Taxonomy" id="2859653"/>
    <lineage>
        <taxon>Viruses</taxon>
        <taxon>Duplodnaviria</taxon>
        <taxon>Heunggongvirae</taxon>
        <taxon>Uroviricota</taxon>
        <taxon>Caudoviricetes</taxon>
        <taxon>Schitoviridae</taxon>
        <taxon>Pokkenvirus</taxon>
        <taxon>Pokkenvirus paxi</taxon>
    </lineage>
</organism>
<feature type="compositionally biased region" description="Basic and acidic residues" evidence="1">
    <location>
        <begin position="1"/>
        <end position="17"/>
    </location>
</feature>
<dbReference type="Proteomes" id="UP000827185">
    <property type="component" value="Segment"/>
</dbReference>
<proteinExistence type="predicted"/>
<evidence type="ECO:0000313" key="3">
    <source>
        <dbReference type="Proteomes" id="UP000827185"/>
    </source>
</evidence>
<reference evidence="2" key="1">
    <citation type="submission" date="2021-06" db="EMBL/GenBank/DDBJ databases">
        <title>Complete genome sequence of Stenotrophomonas maltophilia phage Paxi.</title>
        <authorList>
            <person name="Jeon E."/>
            <person name="Hudson A."/>
            <person name="Talcott A."/>
            <person name="Clark J."/>
            <person name="Liu M."/>
            <person name="Burrowes B."/>
        </authorList>
    </citation>
    <scope>NUCLEOTIDE SEQUENCE</scope>
</reference>
<dbReference type="EMBL" id="MZ326856">
    <property type="protein sequence ID" value="QYW01813.1"/>
    <property type="molecule type" value="Genomic_DNA"/>
</dbReference>
<evidence type="ECO:0000313" key="2">
    <source>
        <dbReference type="EMBL" id="QYW01813.1"/>
    </source>
</evidence>
<protein>
    <submittedName>
        <fullName evidence="2">Uncharacterized protein</fullName>
    </submittedName>
</protein>
<name>A0AAE8BLD1_9CAUD</name>
<keyword evidence="3" id="KW-1185">Reference proteome</keyword>
<feature type="region of interest" description="Disordered" evidence="1">
    <location>
        <begin position="1"/>
        <end position="27"/>
    </location>
</feature>
<gene>
    <name evidence="2" type="ORF">CPT_Paxi_047</name>
</gene>